<dbReference type="OrthoDB" id="6131027at2759"/>
<sequence length="297" mass="33833">MDGDSPEGEVSWTRSLALRDRRQFRTKNQQTGHFPCSGSQSKGIICVYFHHRSILVVLVLTFFPFFGVGNPIGATDHQEWRSPCGGESRSLPLPAELQGLLPVNPDPNGDHNLPGILGELVIKMKETKDKVQELKQNYTDVRVRTGDCTDYLEASYIRLAGFPSAPAFKGAMRMISEMNLTDIFRNDYHKLSVVMIFIEQVRWDEETYENGQFLTTLNGIFQNLKSLLCVMSNALRTQDAEVVDFANRSEAMNQRYRTMSRADNHDRDYIIMRESYKLFGNLILKYAALKDFLSSSP</sequence>
<keyword evidence="2" id="KW-1185">Reference proteome</keyword>
<dbReference type="Proteomes" id="UP000694844">
    <property type="component" value="Chromosome 5"/>
</dbReference>
<name>A0A8B8EB74_CRAVI</name>
<gene>
    <name evidence="3" type="primary">LOC111133659</name>
</gene>
<feature type="coiled-coil region" evidence="1">
    <location>
        <begin position="117"/>
        <end position="144"/>
    </location>
</feature>
<dbReference type="AlphaFoldDB" id="A0A8B8EB74"/>
<evidence type="ECO:0000256" key="1">
    <source>
        <dbReference type="SAM" id="Coils"/>
    </source>
</evidence>
<dbReference type="RefSeq" id="XP_022337902.1">
    <property type="nucleotide sequence ID" value="XM_022482194.1"/>
</dbReference>
<proteinExistence type="predicted"/>
<accession>A0A8B8EB74</accession>
<keyword evidence="1" id="KW-0175">Coiled coil</keyword>
<evidence type="ECO:0000313" key="3">
    <source>
        <dbReference type="RefSeq" id="XP_022337902.1"/>
    </source>
</evidence>
<organism evidence="2 3">
    <name type="scientific">Crassostrea virginica</name>
    <name type="common">Eastern oyster</name>
    <dbReference type="NCBI Taxonomy" id="6565"/>
    <lineage>
        <taxon>Eukaryota</taxon>
        <taxon>Metazoa</taxon>
        <taxon>Spiralia</taxon>
        <taxon>Lophotrochozoa</taxon>
        <taxon>Mollusca</taxon>
        <taxon>Bivalvia</taxon>
        <taxon>Autobranchia</taxon>
        <taxon>Pteriomorphia</taxon>
        <taxon>Ostreida</taxon>
        <taxon>Ostreoidea</taxon>
        <taxon>Ostreidae</taxon>
        <taxon>Crassostrea</taxon>
    </lineage>
</organism>
<reference evidence="3" key="1">
    <citation type="submission" date="2025-08" db="UniProtKB">
        <authorList>
            <consortium name="RefSeq"/>
        </authorList>
    </citation>
    <scope>IDENTIFICATION</scope>
    <source>
        <tissue evidence="3">Whole sample</tissue>
    </source>
</reference>
<dbReference type="KEGG" id="cvn:111133659"/>
<dbReference type="GeneID" id="111133659"/>
<protein>
    <submittedName>
        <fullName evidence="3">Uncharacterized protein LOC111133659 isoform X1</fullName>
    </submittedName>
</protein>
<evidence type="ECO:0000313" key="2">
    <source>
        <dbReference type="Proteomes" id="UP000694844"/>
    </source>
</evidence>